<sequence>MAIFSTAVFPPSQLWDYAVKLYNDAGVSAACLRLQDRRGLDVNMLLFCLWAAASGRGRLSEEELRAGIAAGQRWQAEVVAPLRHVRRFLKGPISPADNRLASELGRGVADGELFAEHMEIQFLNEILNRPATGSFGVEERGGAAADNLTAYLNHVTETIDTEDLSDLLIIWQQAFPEADPRLTGLFAA</sequence>
<proteinExistence type="predicted"/>
<evidence type="ECO:0000313" key="1">
    <source>
        <dbReference type="EMBL" id="MZR22263.1"/>
    </source>
</evidence>
<keyword evidence="2" id="KW-1185">Reference proteome</keyword>
<name>A0A845MDX3_9PROT</name>
<organism evidence="1 2">
    <name type="scientific">Sneathiella chungangensis</name>
    <dbReference type="NCBI Taxonomy" id="1418234"/>
    <lineage>
        <taxon>Bacteria</taxon>
        <taxon>Pseudomonadati</taxon>
        <taxon>Pseudomonadota</taxon>
        <taxon>Alphaproteobacteria</taxon>
        <taxon>Sneathiellales</taxon>
        <taxon>Sneathiellaceae</taxon>
        <taxon>Sneathiella</taxon>
    </lineage>
</organism>
<dbReference type="InterPro" id="IPR012659">
    <property type="entry name" value="CHP02444"/>
</dbReference>
<dbReference type="Proteomes" id="UP000445696">
    <property type="component" value="Unassembled WGS sequence"/>
</dbReference>
<dbReference type="NCBIfam" id="TIGR02444">
    <property type="entry name" value="TIGR02444 family protein"/>
    <property type="match status" value="1"/>
</dbReference>
<gene>
    <name evidence="1" type="ORF">GQF03_07970</name>
</gene>
<comment type="caution">
    <text evidence="1">The sequence shown here is derived from an EMBL/GenBank/DDBJ whole genome shotgun (WGS) entry which is preliminary data.</text>
</comment>
<dbReference type="EMBL" id="WTVA01000003">
    <property type="protein sequence ID" value="MZR22263.1"/>
    <property type="molecule type" value="Genomic_DNA"/>
</dbReference>
<dbReference type="RefSeq" id="WP_161338716.1">
    <property type="nucleotide sequence ID" value="NZ_JBHSDG010000005.1"/>
</dbReference>
<evidence type="ECO:0000313" key="2">
    <source>
        <dbReference type="Proteomes" id="UP000445696"/>
    </source>
</evidence>
<protein>
    <submittedName>
        <fullName evidence="1">TIGR02444 family protein</fullName>
    </submittedName>
</protein>
<dbReference type="AlphaFoldDB" id="A0A845MDX3"/>
<dbReference type="Pfam" id="PF09523">
    <property type="entry name" value="DUF2390"/>
    <property type="match status" value="1"/>
</dbReference>
<dbReference type="OrthoDB" id="7875767at2"/>
<accession>A0A845MDX3</accession>
<reference evidence="1 2" key="1">
    <citation type="journal article" date="2014" name="Int. J. Syst. Evol. Microbiol.">
        <title>Sneathiella chungangensis sp. nov., isolated from a marine sand, and emended description of the genus Sneathiella.</title>
        <authorList>
            <person name="Siamphan C."/>
            <person name="Kim H."/>
            <person name="Lee J.S."/>
            <person name="Kim W."/>
        </authorList>
    </citation>
    <scope>NUCLEOTIDE SEQUENCE [LARGE SCALE GENOMIC DNA]</scope>
    <source>
        <strain evidence="1 2">KCTC 32476</strain>
    </source>
</reference>